<accession>A0AAV7VVY8</accession>
<protein>
    <submittedName>
        <fullName evidence="2">Uncharacterized protein</fullName>
    </submittedName>
</protein>
<sequence>MRVLVREAFPGVFSSSVFTGVTGARAGQLHACAQDVPRCPLCTACAPAGGSLRRSSSRLPVSHSPLSVREGGCPLRPAPRTEREPAPHLRQARVTGGRRVAEHRAPGASQGSCPLPALMSAGAS</sequence>
<keyword evidence="3" id="KW-1185">Reference proteome</keyword>
<comment type="caution">
    <text evidence="2">The sequence shown here is derived from an EMBL/GenBank/DDBJ whole genome shotgun (WGS) entry which is preliminary data.</text>
</comment>
<reference evidence="2" key="1">
    <citation type="journal article" date="2022" name="bioRxiv">
        <title>Sequencing and chromosome-scale assembly of the giantPleurodeles waltlgenome.</title>
        <authorList>
            <person name="Brown T."/>
            <person name="Elewa A."/>
            <person name="Iarovenko S."/>
            <person name="Subramanian E."/>
            <person name="Araus A.J."/>
            <person name="Petzold A."/>
            <person name="Susuki M."/>
            <person name="Suzuki K.-i.T."/>
            <person name="Hayashi T."/>
            <person name="Toyoda A."/>
            <person name="Oliveira C."/>
            <person name="Osipova E."/>
            <person name="Leigh N.D."/>
            <person name="Simon A."/>
            <person name="Yun M.H."/>
        </authorList>
    </citation>
    <scope>NUCLEOTIDE SEQUENCE</scope>
    <source>
        <strain evidence="2">20211129_DDA</strain>
        <tissue evidence="2">Liver</tissue>
    </source>
</reference>
<feature type="region of interest" description="Disordered" evidence="1">
    <location>
        <begin position="53"/>
        <end position="124"/>
    </location>
</feature>
<dbReference type="EMBL" id="JANPWB010000002">
    <property type="protein sequence ID" value="KAJ1205672.1"/>
    <property type="molecule type" value="Genomic_DNA"/>
</dbReference>
<evidence type="ECO:0000256" key="1">
    <source>
        <dbReference type="SAM" id="MobiDB-lite"/>
    </source>
</evidence>
<proteinExistence type="predicted"/>
<evidence type="ECO:0000313" key="2">
    <source>
        <dbReference type="EMBL" id="KAJ1205672.1"/>
    </source>
</evidence>
<gene>
    <name evidence="2" type="ORF">NDU88_001100</name>
</gene>
<dbReference type="AlphaFoldDB" id="A0AAV7VVY8"/>
<name>A0AAV7VVY8_PLEWA</name>
<feature type="compositionally biased region" description="Low complexity" evidence="1">
    <location>
        <begin position="53"/>
        <end position="68"/>
    </location>
</feature>
<dbReference type="Proteomes" id="UP001066276">
    <property type="component" value="Chromosome 1_2"/>
</dbReference>
<organism evidence="2 3">
    <name type="scientific">Pleurodeles waltl</name>
    <name type="common">Iberian ribbed newt</name>
    <dbReference type="NCBI Taxonomy" id="8319"/>
    <lineage>
        <taxon>Eukaryota</taxon>
        <taxon>Metazoa</taxon>
        <taxon>Chordata</taxon>
        <taxon>Craniata</taxon>
        <taxon>Vertebrata</taxon>
        <taxon>Euteleostomi</taxon>
        <taxon>Amphibia</taxon>
        <taxon>Batrachia</taxon>
        <taxon>Caudata</taxon>
        <taxon>Salamandroidea</taxon>
        <taxon>Salamandridae</taxon>
        <taxon>Pleurodelinae</taxon>
        <taxon>Pleurodeles</taxon>
    </lineage>
</organism>
<evidence type="ECO:0000313" key="3">
    <source>
        <dbReference type="Proteomes" id="UP001066276"/>
    </source>
</evidence>